<reference evidence="8 9" key="1">
    <citation type="submission" date="2018-08" db="EMBL/GenBank/DDBJ databases">
        <title>A genome reference for cultivated species of the human gut microbiota.</title>
        <authorList>
            <person name="Zou Y."/>
            <person name="Xue W."/>
            <person name="Luo G."/>
        </authorList>
    </citation>
    <scope>NUCLEOTIDE SEQUENCE [LARGE SCALE GENOMIC DNA]</scope>
    <source>
        <strain evidence="6 9">AF21-27</strain>
        <strain evidence="7 8">AF45-19</strain>
    </source>
</reference>
<comment type="caution">
    <text evidence="6">The sequence shown here is derived from an EMBL/GenBank/DDBJ whole genome shotgun (WGS) entry which is preliminary data.</text>
</comment>
<dbReference type="SUPFAM" id="SSF46785">
    <property type="entry name" value="Winged helix' DNA-binding domain"/>
    <property type="match status" value="1"/>
</dbReference>
<feature type="region of interest" description="Disordered" evidence="4">
    <location>
        <begin position="200"/>
        <end position="228"/>
    </location>
</feature>
<dbReference type="PANTHER" id="PTHR42756">
    <property type="entry name" value="TRANSCRIPTIONAL REGULATOR, MARR"/>
    <property type="match status" value="1"/>
</dbReference>
<protein>
    <submittedName>
        <fullName evidence="6">MarR family transcriptional regulator</fullName>
    </submittedName>
</protein>
<dbReference type="Gene3D" id="1.10.10.10">
    <property type="entry name" value="Winged helix-like DNA-binding domain superfamily/Winged helix DNA-binding domain"/>
    <property type="match status" value="1"/>
</dbReference>
<evidence type="ECO:0000256" key="4">
    <source>
        <dbReference type="SAM" id="MobiDB-lite"/>
    </source>
</evidence>
<dbReference type="PANTHER" id="PTHR42756:SF1">
    <property type="entry name" value="TRANSCRIPTIONAL REPRESSOR OF EMRAB OPERON"/>
    <property type="match status" value="1"/>
</dbReference>
<evidence type="ECO:0000313" key="8">
    <source>
        <dbReference type="Proteomes" id="UP000285262"/>
    </source>
</evidence>
<accession>A0A0G9M7Q3</accession>
<dbReference type="Proteomes" id="UP000285262">
    <property type="component" value="Unassembled WGS sequence"/>
</dbReference>
<keyword evidence="2" id="KW-0238">DNA-binding</keyword>
<keyword evidence="1" id="KW-0805">Transcription regulation</keyword>
<organism evidence="6 9">
    <name type="scientific">Bifidobacterium adolescentis</name>
    <dbReference type="NCBI Taxonomy" id="1680"/>
    <lineage>
        <taxon>Bacteria</taxon>
        <taxon>Bacillati</taxon>
        <taxon>Actinomycetota</taxon>
        <taxon>Actinomycetes</taxon>
        <taxon>Bifidobacteriales</taxon>
        <taxon>Bifidobacteriaceae</taxon>
        <taxon>Bifidobacterium</taxon>
    </lineage>
</organism>
<dbReference type="InterPro" id="IPR036390">
    <property type="entry name" value="WH_DNA-bd_sf"/>
</dbReference>
<proteinExistence type="predicted"/>
<feature type="compositionally biased region" description="Basic and acidic residues" evidence="4">
    <location>
        <begin position="200"/>
        <end position="210"/>
    </location>
</feature>
<evidence type="ECO:0000313" key="9">
    <source>
        <dbReference type="Proteomes" id="UP000285462"/>
    </source>
</evidence>
<name>A0A0G9M7Q3_BIFAD</name>
<dbReference type="InterPro" id="IPR036388">
    <property type="entry name" value="WH-like_DNA-bd_sf"/>
</dbReference>
<keyword evidence="3" id="KW-0804">Transcription</keyword>
<dbReference type="EMBL" id="QRVT01000003">
    <property type="protein sequence ID" value="RGS64753.1"/>
    <property type="molecule type" value="Genomic_DNA"/>
</dbReference>
<evidence type="ECO:0000259" key="5">
    <source>
        <dbReference type="PROSITE" id="PS50995"/>
    </source>
</evidence>
<dbReference type="EMBL" id="QRNG01000009">
    <property type="protein sequence ID" value="RHK25604.1"/>
    <property type="molecule type" value="Genomic_DNA"/>
</dbReference>
<dbReference type="PROSITE" id="PS50995">
    <property type="entry name" value="HTH_MARR_2"/>
    <property type="match status" value="1"/>
</dbReference>
<evidence type="ECO:0000256" key="2">
    <source>
        <dbReference type="ARBA" id="ARBA00023125"/>
    </source>
</evidence>
<dbReference type="Pfam" id="PF12802">
    <property type="entry name" value="MarR_2"/>
    <property type="match status" value="1"/>
</dbReference>
<evidence type="ECO:0000256" key="1">
    <source>
        <dbReference type="ARBA" id="ARBA00023015"/>
    </source>
</evidence>
<dbReference type="GO" id="GO:0003700">
    <property type="term" value="F:DNA-binding transcription factor activity"/>
    <property type="evidence" value="ECO:0007669"/>
    <property type="project" value="InterPro"/>
</dbReference>
<dbReference type="InterPro" id="IPR000835">
    <property type="entry name" value="HTH_MarR-typ"/>
</dbReference>
<gene>
    <name evidence="7" type="ORF">DW072_06310</name>
    <name evidence="6" type="ORF">DWX79_06990</name>
</gene>
<feature type="domain" description="HTH marR-type" evidence="5">
    <location>
        <begin position="1"/>
        <end position="177"/>
    </location>
</feature>
<dbReference type="PRINTS" id="PR00598">
    <property type="entry name" value="HTHMARR"/>
</dbReference>
<dbReference type="AlphaFoldDB" id="A0A0G9M7Q3"/>
<dbReference type="Proteomes" id="UP000285462">
    <property type="component" value="Unassembled WGS sequence"/>
</dbReference>
<sequence length="228" mass="25659">MLHMQLLYVQRVILCSVNDIQNDGTASVNPAFTEAWDRGACKPPSVAIRSLHNVINRYLAVTRPMEVESLSGGNIDIITFLARHSEREIFPQDVERRFGITRSTSSRVLALMERKGLIVRESVPRDARLKKIVLTDKSRDIAEALRANAVAMEGILLQGLSDDEIREFMHVLDVMQTNLVSTGLIGDESRYSSLALCEAESRERQSRECESQPTVRKTSQEDETGKEE</sequence>
<evidence type="ECO:0000313" key="6">
    <source>
        <dbReference type="EMBL" id="RGS64753.1"/>
    </source>
</evidence>
<dbReference type="GO" id="GO:0003677">
    <property type="term" value="F:DNA binding"/>
    <property type="evidence" value="ECO:0007669"/>
    <property type="project" value="UniProtKB-KW"/>
</dbReference>
<evidence type="ECO:0000313" key="7">
    <source>
        <dbReference type="EMBL" id="RHK25604.1"/>
    </source>
</evidence>
<evidence type="ECO:0000256" key="3">
    <source>
        <dbReference type="ARBA" id="ARBA00023163"/>
    </source>
</evidence>
<dbReference type="SMART" id="SM00347">
    <property type="entry name" value="HTH_MARR"/>
    <property type="match status" value="1"/>
</dbReference>